<evidence type="ECO:0000256" key="11">
    <source>
        <dbReference type="ARBA" id="ARBA00032305"/>
    </source>
</evidence>
<feature type="binding site" evidence="13">
    <location>
        <begin position="82"/>
        <end position="85"/>
    </location>
    <ligand>
        <name>substrate</name>
    </ligand>
</feature>
<dbReference type="RefSeq" id="WP_184664186.1">
    <property type="nucleotide sequence ID" value="NZ_JACHHB010000007.1"/>
</dbReference>
<evidence type="ECO:0000256" key="7">
    <source>
        <dbReference type="ARBA" id="ARBA00016549"/>
    </source>
</evidence>
<comment type="catalytic activity">
    <reaction evidence="1">
        <text>4-hydroxy-4-methyl-2-oxoglutarate = 2 pyruvate</text>
        <dbReference type="Rhea" id="RHEA:22748"/>
        <dbReference type="ChEBI" id="CHEBI:15361"/>
        <dbReference type="ChEBI" id="CHEBI:58276"/>
        <dbReference type="EC" id="4.1.3.17"/>
    </reaction>
</comment>
<reference evidence="14 15" key="1">
    <citation type="submission" date="2020-08" db="EMBL/GenBank/DDBJ databases">
        <title>Genomic Encyclopedia of Type Strains, Phase IV (KMG-IV): sequencing the most valuable type-strain genomes for metagenomic binning, comparative biology and taxonomic classification.</title>
        <authorList>
            <person name="Goeker M."/>
        </authorList>
    </citation>
    <scope>NUCLEOTIDE SEQUENCE [LARGE SCALE GENOMIC DNA]</scope>
    <source>
        <strain evidence="14 15">DSM 24696</strain>
    </source>
</reference>
<dbReference type="GO" id="GO:0046872">
    <property type="term" value="F:metal ion binding"/>
    <property type="evidence" value="ECO:0007669"/>
    <property type="project" value="UniProtKB-KW"/>
</dbReference>
<comment type="function">
    <text evidence="8">Catalyzes the aldol cleavage of 4-hydroxy-4-methyl-2-oxoglutarate (HMG) into 2 molecules of pyruvate. Also contains a secondary oxaloacetate (OAA) decarboxylase activity due to the common pyruvate enolate transition state formed following C-C bond cleavage in the retro-aldol and decarboxylation reactions.</text>
</comment>
<protein>
    <recommendedName>
        <fullName evidence="7">Putative 4-hydroxy-4-methyl-2-oxoglutarate aldolase</fullName>
        <ecNumber evidence="6">4.1.1.112</ecNumber>
        <ecNumber evidence="5">4.1.3.17</ecNumber>
    </recommendedName>
    <alternativeName>
        <fullName evidence="11">Oxaloacetate decarboxylase</fullName>
    </alternativeName>
    <alternativeName>
        <fullName evidence="9">Regulator of ribonuclease activity homolog</fullName>
    </alternativeName>
    <alternativeName>
        <fullName evidence="10">RraA-like protein</fullName>
    </alternativeName>
</protein>
<evidence type="ECO:0000313" key="15">
    <source>
        <dbReference type="Proteomes" id="UP000551878"/>
    </source>
</evidence>
<evidence type="ECO:0000256" key="4">
    <source>
        <dbReference type="ARBA" id="ARBA00011233"/>
    </source>
</evidence>
<feature type="binding site" evidence="13">
    <location>
        <position position="104"/>
    </location>
    <ligand>
        <name>substrate</name>
    </ligand>
</feature>
<dbReference type="Pfam" id="PF03737">
    <property type="entry name" value="RraA-like"/>
    <property type="match status" value="1"/>
</dbReference>
<dbReference type="Proteomes" id="UP000551878">
    <property type="component" value="Unassembled WGS sequence"/>
</dbReference>
<feature type="binding site" evidence="13">
    <location>
        <position position="105"/>
    </location>
    <ligand>
        <name>Mg(2+)</name>
        <dbReference type="ChEBI" id="CHEBI:18420"/>
    </ligand>
</feature>
<keyword evidence="13" id="KW-0460">Magnesium</keyword>
<dbReference type="GO" id="GO:0047443">
    <property type="term" value="F:4-hydroxy-4-methyl-2-oxoglutarate aldolase activity"/>
    <property type="evidence" value="ECO:0007669"/>
    <property type="project" value="UniProtKB-EC"/>
</dbReference>
<comment type="caution">
    <text evidence="14">The sequence shown here is derived from an EMBL/GenBank/DDBJ whole genome shotgun (WGS) entry which is preliminary data.</text>
</comment>
<dbReference type="SUPFAM" id="SSF89562">
    <property type="entry name" value="RraA-like"/>
    <property type="match status" value="1"/>
</dbReference>
<evidence type="ECO:0000256" key="8">
    <source>
        <dbReference type="ARBA" id="ARBA00025046"/>
    </source>
</evidence>
<evidence type="ECO:0000256" key="9">
    <source>
        <dbReference type="ARBA" id="ARBA00029596"/>
    </source>
</evidence>
<dbReference type="EC" id="4.1.3.17" evidence="5"/>
<dbReference type="AlphaFoldDB" id="A0A840QQV6"/>
<evidence type="ECO:0000256" key="12">
    <source>
        <dbReference type="ARBA" id="ARBA00047973"/>
    </source>
</evidence>
<accession>A0A840QQV6</accession>
<organism evidence="14 15">
    <name type="scientific">Texcoconibacillus texcoconensis</name>
    <dbReference type="NCBI Taxonomy" id="1095777"/>
    <lineage>
        <taxon>Bacteria</taxon>
        <taxon>Bacillati</taxon>
        <taxon>Bacillota</taxon>
        <taxon>Bacilli</taxon>
        <taxon>Bacillales</taxon>
        <taxon>Bacillaceae</taxon>
        <taxon>Texcoconibacillus</taxon>
    </lineage>
</organism>
<proteinExistence type="inferred from homology"/>
<evidence type="ECO:0000256" key="1">
    <source>
        <dbReference type="ARBA" id="ARBA00001342"/>
    </source>
</evidence>
<evidence type="ECO:0000313" key="14">
    <source>
        <dbReference type="EMBL" id="MBB5173754.1"/>
    </source>
</evidence>
<dbReference type="CDD" id="cd16841">
    <property type="entry name" value="RraA_family"/>
    <property type="match status" value="1"/>
</dbReference>
<evidence type="ECO:0000256" key="3">
    <source>
        <dbReference type="ARBA" id="ARBA00008621"/>
    </source>
</evidence>
<evidence type="ECO:0000256" key="13">
    <source>
        <dbReference type="PIRSR" id="PIRSR605493-1"/>
    </source>
</evidence>
<dbReference type="GO" id="GO:0008948">
    <property type="term" value="F:oxaloacetate decarboxylase activity"/>
    <property type="evidence" value="ECO:0007669"/>
    <property type="project" value="UniProtKB-EC"/>
</dbReference>
<name>A0A840QQV6_9BACI</name>
<dbReference type="EC" id="4.1.1.112" evidence="6"/>
<comment type="subunit">
    <text evidence="4">Homotrimer.</text>
</comment>
<comment type="catalytic activity">
    <reaction evidence="12">
        <text>oxaloacetate + H(+) = pyruvate + CO2</text>
        <dbReference type="Rhea" id="RHEA:15641"/>
        <dbReference type="ChEBI" id="CHEBI:15361"/>
        <dbReference type="ChEBI" id="CHEBI:15378"/>
        <dbReference type="ChEBI" id="CHEBI:16452"/>
        <dbReference type="ChEBI" id="CHEBI:16526"/>
        <dbReference type="EC" id="4.1.1.112"/>
    </reaction>
</comment>
<evidence type="ECO:0000256" key="2">
    <source>
        <dbReference type="ARBA" id="ARBA00001968"/>
    </source>
</evidence>
<dbReference type="PANTHER" id="PTHR33254">
    <property type="entry name" value="4-HYDROXY-4-METHYL-2-OXOGLUTARATE ALDOLASE 3-RELATED"/>
    <property type="match status" value="1"/>
</dbReference>
<evidence type="ECO:0000256" key="10">
    <source>
        <dbReference type="ARBA" id="ARBA00030169"/>
    </source>
</evidence>
<comment type="cofactor">
    <cofactor evidence="2">
        <name>a divalent metal cation</name>
        <dbReference type="ChEBI" id="CHEBI:60240"/>
    </cofactor>
</comment>
<dbReference type="EMBL" id="JACHHB010000007">
    <property type="protein sequence ID" value="MBB5173754.1"/>
    <property type="molecule type" value="Genomic_DNA"/>
</dbReference>
<evidence type="ECO:0000256" key="5">
    <source>
        <dbReference type="ARBA" id="ARBA00012213"/>
    </source>
</evidence>
<sequence>MAIVKKFEEVPTTAVSDALKGLNNLDQTIKPVKDDLTVAGRATTVKLRAADNKLVLKAIAEANPEDVLVIDAKGYMQNASCGDFVIGLAETLGLKGVVIDGAVRDIQGIRDMNYPVFCKGTTTAASDKHGTGEVNGVISCGDTAINPGDIIVGDADGVVVVPQEDEETILEKSLEKLEKDEEREEKILGNPEEARKFIMDQLSK</sequence>
<evidence type="ECO:0000256" key="6">
    <source>
        <dbReference type="ARBA" id="ARBA00012947"/>
    </source>
</evidence>
<dbReference type="InterPro" id="IPR005493">
    <property type="entry name" value="RraA/RraA-like"/>
</dbReference>
<comment type="similarity">
    <text evidence="3">Belongs to the class II aldolase/RraA-like family.</text>
</comment>
<dbReference type="PANTHER" id="PTHR33254:SF4">
    <property type="entry name" value="4-HYDROXY-4-METHYL-2-OXOGLUTARATE ALDOLASE 3-RELATED"/>
    <property type="match status" value="1"/>
</dbReference>
<keyword evidence="15" id="KW-1185">Reference proteome</keyword>
<dbReference type="Gene3D" id="3.50.30.40">
    <property type="entry name" value="Ribonuclease E inhibitor RraA/RraA-like"/>
    <property type="match status" value="1"/>
</dbReference>
<keyword evidence="13" id="KW-0479">Metal-binding</keyword>
<dbReference type="InterPro" id="IPR036704">
    <property type="entry name" value="RraA/RraA-like_sf"/>
</dbReference>
<gene>
    <name evidence="14" type="ORF">HNQ41_001943</name>
</gene>
<comment type="cofactor">
    <cofactor evidence="13">
        <name>Mg(2+)</name>
        <dbReference type="ChEBI" id="CHEBI:18420"/>
    </cofactor>
</comment>